<evidence type="ECO:0000313" key="2">
    <source>
        <dbReference type="Proteomes" id="UP000006976"/>
    </source>
</evidence>
<comment type="caution">
    <text evidence="1">The sequence shown here is derived from an EMBL/GenBank/DDBJ whole genome shotgun (WGS) entry which is preliminary data.</text>
</comment>
<organism evidence="1 2">
    <name type="scientific">Bacillus mycoides</name>
    <dbReference type="NCBI Taxonomy" id="1405"/>
    <lineage>
        <taxon>Bacteria</taxon>
        <taxon>Bacillati</taxon>
        <taxon>Bacillota</taxon>
        <taxon>Bacilli</taxon>
        <taxon>Bacillales</taxon>
        <taxon>Bacillaceae</taxon>
        <taxon>Bacillus</taxon>
        <taxon>Bacillus cereus group</taxon>
    </lineage>
</organism>
<protein>
    <submittedName>
        <fullName evidence="1">Uncharacterized protein</fullName>
    </submittedName>
</protein>
<dbReference type="RefSeq" id="WP_002169883.1">
    <property type="nucleotide sequence ID" value="NZ_JH792253.1"/>
</dbReference>
<sequence length="47" mass="5628">MSTNNTLVEELRILGEEFRNKFSIHQLQEPAYQTGMIQRKRMFKAQD</sequence>
<gene>
    <name evidence="1" type="ORF">III_05824</name>
</gene>
<dbReference type="AlphaFoldDB" id="A0ABC9QUZ8"/>
<accession>A0ABC9QUZ8</accession>
<dbReference type="Proteomes" id="UP000006976">
    <property type="component" value="Unassembled WGS sequence"/>
</dbReference>
<dbReference type="EMBL" id="AHEV01000052">
    <property type="protein sequence ID" value="EJR29608.1"/>
    <property type="molecule type" value="Genomic_DNA"/>
</dbReference>
<evidence type="ECO:0000313" key="1">
    <source>
        <dbReference type="EMBL" id="EJR29608.1"/>
    </source>
</evidence>
<name>A0ABC9QUZ8_BACMY</name>
<reference evidence="1 2" key="1">
    <citation type="submission" date="2012-04" db="EMBL/GenBank/DDBJ databases">
        <title>The Genome Sequence of Bacillus cereus VD078.</title>
        <authorList>
            <consortium name="The Broad Institute Genome Sequencing Platform"/>
            <consortium name="The Broad Institute Genome Sequencing Center for Infectious Disease"/>
            <person name="Feldgarden M."/>
            <person name="Van der Auwera G.A."/>
            <person name="Mahillon J."/>
            <person name="Duprez V."/>
            <person name="Timmery S."/>
            <person name="Mattelet C."/>
            <person name="Dierick K."/>
            <person name="Sun M."/>
            <person name="Yu Z."/>
            <person name="Zhu L."/>
            <person name="Hu X."/>
            <person name="Shank E.B."/>
            <person name="Swiecicka I."/>
            <person name="Hansen B.M."/>
            <person name="Andrup L."/>
            <person name="Young S.K."/>
            <person name="Zeng Q."/>
            <person name="Gargeya S."/>
            <person name="Fitzgerald M."/>
            <person name="Haas B."/>
            <person name="Abouelleil A."/>
            <person name="Alvarado L."/>
            <person name="Arachchi H.M."/>
            <person name="Berlin A."/>
            <person name="Chapman S.B."/>
            <person name="Goldberg J."/>
            <person name="Griggs A."/>
            <person name="Gujja S."/>
            <person name="Hansen M."/>
            <person name="Howarth C."/>
            <person name="Imamovic A."/>
            <person name="Larimer J."/>
            <person name="McCowen C."/>
            <person name="Montmayeur A."/>
            <person name="Murphy C."/>
            <person name="Neiman D."/>
            <person name="Pearson M."/>
            <person name="Priest M."/>
            <person name="Roberts A."/>
            <person name="Saif S."/>
            <person name="Shea T."/>
            <person name="Sisk P."/>
            <person name="Sykes S."/>
            <person name="Wortman J."/>
            <person name="Nusbaum C."/>
            <person name="Birren B."/>
        </authorList>
    </citation>
    <scope>NUCLEOTIDE SEQUENCE [LARGE SCALE GENOMIC DNA]</scope>
    <source>
        <strain evidence="1 2">VD078</strain>
    </source>
</reference>
<proteinExistence type="predicted"/>